<dbReference type="GO" id="GO:0005739">
    <property type="term" value="C:mitochondrion"/>
    <property type="evidence" value="ECO:0007669"/>
    <property type="project" value="TreeGrafter"/>
</dbReference>
<organism evidence="2 3">
    <name type="scientific">Papaver nudicaule</name>
    <name type="common">Iceland poppy</name>
    <dbReference type="NCBI Taxonomy" id="74823"/>
    <lineage>
        <taxon>Eukaryota</taxon>
        <taxon>Viridiplantae</taxon>
        <taxon>Streptophyta</taxon>
        <taxon>Embryophyta</taxon>
        <taxon>Tracheophyta</taxon>
        <taxon>Spermatophyta</taxon>
        <taxon>Magnoliopsida</taxon>
        <taxon>Ranunculales</taxon>
        <taxon>Papaveraceae</taxon>
        <taxon>Papaveroideae</taxon>
        <taxon>Papaver</taxon>
    </lineage>
</organism>
<keyword evidence="1" id="KW-0472">Membrane</keyword>
<protein>
    <submittedName>
        <fullName evidence="2">Uncharacterized protein</fullName>
    </submittedName>
</protein>
<evidence type="ECO:0000313" key="3">
    <source>
        <dbReference type="Proteomes" id="UP001177140"/>
    </source>
</evidence>
<keyword evidence="3" id="KW-1185">Reference proteome</keyword>
<reference evidence="2" key="1">
    <citation type="submission" date="2022-03" db="EMBL/GenBank/DDBJ databases">
        <title>A functionally conserved STORR gene fusion in Papaver species that diverged 16.8 million years ago.</title>
        <authorList>
            <person name="Catania T."/>
        </authorList>
    </citation>
    <scope>NUCLEOTIDE SEQUENCE</scope>
    <source>
        <strain evidence="2">S-191538</strain>
    </source>
</reference>
<dbReference type="PANTHER" id="PTHR38355">
    <property type="entry name" value="OS06G0149500 PROTEIN"/>
    <property type="match status" value="1"/>
</dbReference>
<accession>A0AA41S4H4</accession>
<dbReference type="PANTHER" id="PTHR38355:SF1">
    <property type="entry name" value="OS06G0149500 PROTEIN"/>
    <property type="match status" value="1"/>
</dbReference>
<comment type="caution">
    <text evidence="2">The sequence shown here is derived from an EMBL/GenBank/DDBJ whole genome shotgun (WGS) entry which is preliminary data.</text>
</comment>
<proteinExistence type="predicted"/>
<feature type="transmembrane region" description="Helical" evidence="1">
    <location>
        <begin position="20"/>
        <end position="37"/>
    </location>
</feature>
<keyword evidence="1" id="KW-0812">Transmembrane</keyword>
<sequence>MEWARKAVDVVERASNNSKVINVFLVGVFGALCYRSVHQQRIIEALEVEKTTLLTTNNSLKKSMWDWKQQLFAEASNDESSPLSLSKLRVIYGEAPISQQGVAAVAVNNEDSKKPSETRIMI</sequence>
<evidence type="ECO:0000313" key="2">
    <source>
        <dbReference type="EMBL" id="MCL7030057.1"/>
    </source>
</evidence>
<dbReference type="Proteomes" id="UP001177140">
    <property type="component" value="Unassembled WGS sequence"/>
</dbReference>
<keyword evidence="1" id="KW-1133">Transmembrane helix</keyword>
<dbReference type="EMBL" id="JAJJMA010097122">
    <property type="protein sequence ID" value="MCL7030057.1"/>
    <property type="molecule type" value="Genomic_DNA"/>
</dbReference>
<evidence type="ECO:0000256" key="1">
    <source>
        <dbReference type="SAM" id="Phobius"/>
    </source>
</evidence>
<gene>
    <name evidence="2" type="ORF">MKW94_011911</name>
</gene>
<dbReference type="AlphaFoldDB" id="A0AA41S4H4"/>
<name>A0AA41S4H4_PAPNU</name>